<dbReference type="SUPFAM" id="SSF54631">
    <property type="entry name" value="CBS-domain pair"/>
    <property type="match status" value="1"/>
</dbReference>
<keyword evidence="4" id="KW-0677">Repeat</keyword>
<evidence type="ECO:0000256" key="3">
    <source>
        <dbReference type="ARBA" id="ARBA00022692"/>
    </source>
</evidence>
<evidence type="ECO:0000313" key="12">
    <source>
        <dbReference type="EMBL" id="AVM00825.1"/>
    </source>
</evidence>
<dbReference type="CDD" id="cd04590">
    <property type="entry name" value="CBS_pair_CorC_HlyC_assoc"/>
    <property type="match status" value="1"/>
</dbReference>
<keyword evidence="2" id="KW-1003">Cell membrane</keyword>
<dbReference type="InterPro" id="IPR051676">
    <property type="entry name" value="UPF0053_domain"/>
</dbReference>
<keyword evidence="6 8" id="KW-0472">Membrane</keyword>
<proteinExistence type="predicted"/>
<keyword evidence="5 8" id="KW-1133">Transmembrane helix</keyword>
<keyword evidence="13" id="KW-1185">Reference proteome</keyword>
<dbReference type="EMBL" id="CP027433">
    <property type="protein sequence ID" value="AVM00825.1"/>
    <property type="molecule type" value="Genomic_DNA"/>
</dbReference>
<dbReference type="InterPro" id="IPR046342">
    <property type="entry name" value="CBS_dom_sf"/>
</dbReference>
<keyword evidence="3 8" id="KW-0812">Transmembrane</keyword>
<dbReference type="InterPro" id="IPR044751">
    <property type="entry name" value="Ion_transp-like_CBS"/>
</dbReference>
<evidence type="ECO:0000259" key="10">
    <source>
        <dbReference type="PROSITE" id="PS51371"/>
    </source>
</evidence>
<dbReference type="PROSITE" id="PS51371">
    <property type="entry name" value="CBS"/>
    <property type="match status" value="1"/>
</dbReference>
<evidence type="ECO:0000256" key="1">
    <source>
        <dbReference type="ARBA" id="ARBA00004651"/>
    </source>
</evidence>
<comment type="subcellular location">
    <subcellularLocation>
        <location evidence="1">Cell membrane</location>
        <topology evidence="1">Multi-pass membrane protein</topology>
    </subcellularLocation>
</comment>
<keyword evidence="7" id="KW-0129">CBS domain</keyword>
<feature type="domain" description="CBS" evidence="10">
    <location>
        <begin position="297"/>
        <end position="354"/>
    </location>
</feature>
<accession>A0A2S0KGK9</accession>
<evidence type="ECO:0000256" key="9">
    <source>
        <dbReference type="SAM" id="Phobius"/>
    </source>
</evidence>
<feature type="domain" description="CNNM transmembrane" evidence="11">
    <location>
        <begin position="1"/>
        <end position="202"/>
    </location>
</feature>
<evidence type="ECO:0000259" key="11">
    <source>
        <dbReference type="PROSITE" id="PS51846"/>
    </source>
</evidence>
<dbReference type="RefSeq" id="WP_105942538.1">
    <property type="nucleotide sequence ID" value="NZ_CP027433.1"/>
</dbReference>
<protein>
    <recommendedName>
        <fullName evidence="14">HlyC/CorC family transporter</fullName>
    </recommendedName>
</protein>
<evidence type="ECO:0000256" key="8">
    <source>
        <dbReference type="PROSITE-ProRule" id="PRU01193"/>
    </source>
</evidence>
<dbReference type="OrthoDB" id="110231at2"/>
<dbReference type="Gene3D" id="3.10.580.10">
    <property type="entry name" value="CBS-domain"/>
    <property type="match status" value="1"/>
</dbReference>
<gene>
    <name evidence="12" type="ORF">C6V83_11695</name>
</gene>
<dbReference type="PANTHER" id="PTHR43099">
    <property type="entry name" value="UPF0053 PROTEIN YRKA"/>
    <property type="match status" value="1"/>
</dbReference>
<evidence type="ECO:0000256" key="5">
    <source>
        <dbReference type="ARBA" id="ARBA00022989"/>
    </source>
</evidence>
<dbReference type="Pfam" id="PF00571">
    <property type="entry name" value="CBS"/>
    <property type="match status" value="1"/>
</dbReference>
<evidence type="ECO:0000313" key="13">
    <source>
        <dbReference type="Proteomes" id="UP000239814"/>
    </source>
</evidence>
<feature type="transmembrane region" description="Helical" evidence="9">
    <location>
        <begin position="56"/>
        <end position="78"/>
    </location>
</feature>
<evidence type="ECO:0000256" key="4">
    <source>
        <dbReference type="ARBA" id="ARBA00022737"/>
    </source>
</evidence>
<feature type="transmembrane region" description="Helical" evidence="9">
    <location>
        <begin position="6"/>
        <end position="30"/>
    </location>
</feature>
<reference evidence="12 13" key="1">
    <citation type="submission" date="2018-03" db="EMBL/GenBank/DDBJ databases">
        <title>Characteristics and genome of n-alkane degrading marine bacteria Gordonia iterans isolated from crude oil contaminated in Tae-an, South Korea.</title>
        <authorList>
            <person name="Lee S.-S."/>
            <person name="Kim H."/>
        </authorList>
    </citation>
    <scope>NUCLEOTIDE SEQUENCE [LARGE SCALE GENOMIC DNA]</scope>
    <source>
        <strain evidence="12 13">Co17</strain>
    </source>
</reference>
<evidence type="ECO:0008006" key="14">
    <source>
        <dbReference type="Google" id="ProtNLM"/>
    </source>
</evidence>
<dbReference type="PANTHER" id="PTHR43099:SF5">
    <property type="entry name" value="HLYC_CORC FAMILY TRANSPORTER"/>
    <property type="match status" value="1"/>
</dbReference>
<dbReference type="KEGG" id="git:C6V83_11695"/>
<dbReference type="GO" id="GO:0005886">
    <property type="term" value="C:plasma membrane"/>
    <property type="evidence" value="ECO:0007669"/>
    <property type="project" value="UniProtKB-SubCell"/>
</dbReference>
<evidence type="ECO:0000256" key="6">
    <source>
        <dbReference type="ARBA" id="ARBA00023136"/>
    </source>
</evidence>
<dbReference type="AlphaFoldDB" id="A0A2S0KGK9"/>
<dbReference type="InterPro" id="IPR002550">
    <property type="entry name" value="CNNM"/>
</dbReference>
<sequence>MGDLWGVVLTIVLLAANAFFVGAEFALIAARRDRLVALEETGKRRARTVIKASEQLSLMLAGSQLGITICSILLGRVGEPAIAHLIERPLHALSVPDSLLHPISFVIAISLVVILHILLGEMVPKNIALAGPERAAMLLIPAQLMFIRIVRPVIWFYNALANGTLRLCGVEPKDEVSSTVTETELAQMIAESRELGLLDAEEHERLIRALHTIERTVVEAMIPLRLVRTVPVAVDARTGRIGPRLGEVERAVRETGYSRFPVRGLDGSYIGYLHLKDALDDILDENLGRESILGADKIRPLPRVAADTPLDEASVLLRKASSHLAAVTDHTGTIIGVIALADLAEAFVGNLGDATHRIR</sequence>
<dbReference type="InterPro" id="IPR000644">
    <property type="entry name" value="CBS_dom"/>
</dbReference>
<dbReference type="Pfam" id="PF01595">
    <property type="entry name" value="CNNM"/>
    <property type="match status" value="1"/>
</dbReference>
<evidence type="ECO:0000256" key="2">
    <source>
        <dbReference type="ARBA" id="ARBA00022475"/>
    </source>
</evidence>
<dbReference type="PROSITE" id="PS51846">
    <property type="entry name" value="CNNM"/>
    <property type="match status" value="1"/>
</dbReference>
<feature type="transmembrane region" description="Helical" evidence="9">
    <location>
        <begin position="98"/>
        <end position="123"/>
    </location>
</feature>
<organism evidence="12 13">
    <name type="scientific">Gordonia iterans</name>
    <dbReference type="NCBI Taxonomy" id="1004901"/>
    <lineage>
        <taxon>Bacteria</taxon>
        <taxon>Bacillati</taxon>
        <taxon>Actinomycetota</taxon>
        <taxon>Actinomycetes</taxon>
        <taxon>Mycobacteriales</taxon>
        <taxon>Gordoniaceae</taxon>
        <taxon>Gordonia</taxon>
    </lineage>
</organism>
<name>A0A2S0KGK9_9ACTN</name>
<dbReference type="Proteomes" id="UP000239814">
    <property type="component" value="Chromosome"/>
</dbReference>
<evidence type="ECO:0000256" key="7">
    <source>
        <dbReference type="PROSITE-ProRule" id="PRU00703"/>
    </source>
</evidence>